<dbReference type="GO" id="GO:0003677">
    <property type="term" value="F:DNA binding"/>
    <property type="evidence" value="ECO:0007669"/>
    <property type="project" value="InterPro"/>
</dbReference>
<dbReference type="Gene3D" id="1.10.8.140">
    <property type="entry name" value="PDCD5-like"/>
    <property type="match status" value="1"/>
</dbReference>
<dbReference type="InterPro" id="IPR002836">
    <property type="entry name" value="PDCD5-like"/>
</dbReference>
<dbReference type="PANTHER" id="PTHR10840:SF0">
    <property type="entry name" value="PROGRAMMED CELL DEATH PROTEIN 5"/>
    <property type="match status" value="1"/>
</dbReference>
<dbReference type="InterPro" id="IPR036883">
    <property type="entry name" value="PDCD5-like_sf"/>
</dbReference>
<dbReference type="EMBL" id="LR788863">
    <property type="protein sequence ID" value="CAB3264725.1"/>
    <property type="molecule type" value="mRNA"/>
</dbReference>
<dbReference type="FunFam" id="1.10.8.140:FF:000006">
    <property type="entry name" value="programmed cell death protein 5-like"/>
    <property type="match status" value="1"/>
</dbReference>
<dbReference type="GO" id="GO:0005829">
    <property type="term" value="C:cytosol"/>
    <property type="evidence" value="ECO:0007669"/>
    <property type="project" value="TreeGrafter"/>
</dbReference>
<proteinExistence type="evidence at transcript level"/>
<name>A0A6F9DP98_9ASCI</name>
<sequence length="126" mass="14155">MADDGLAAFRAQRMKELQSQYGGGNPEQQKKQQEAQQKQQDMMNGMLSQILDQNARARLNSIALVKPDKAKQVEAMLVQMAQRGQIGEKMSEQQLVGLLEQVSGTKPKTTVKFERRRVMDSDSDSD</sequence>
<accession>A0A6F9DP98</accession>
<dbReference type="SUPFAM" id="SSF46950">
    <property type="entry name" value="Double-stranded DNA-binding domain"/>
    <property type="match status" value="1"/>
</dbReference>
<protein>
    <submittedName>
        <fullName evidence="3">Programmed cell death protein 5-like</fullName>
    </submittedName>
</protein>
<dbReference type="PANTHER" id="PTHR10840">
    <property type="entry name" value="PROGRAMMED CELL DEATH PROTEIN 5"/>
    <property type="match status" value="1"/>
</dbReference>
<comment type="similarity">
    <text evidence="1">Belongs to the PDCD5 family.</text>
</comment>
<organism evidence="3">
    <name type="scientific">Phallusia mammillata</name>
    <dbReference type="NCBI Taxonomy" id="59560"/>
    <lineage>
        <taxon>Eukaryota</taxon>
        <taxon>Metazoa</taxon>
        <taxon>Chordata</taxon>
        <taxon>Tunicata</taxon>
        <taxon>Ascidiacea</taxon>
        <taxon>Phlebobranchia</taxon>
        <taxon>Ascidiidae</taxon>
        <taxon>Phallusia</taxon>
    </lineage>
</organism>
<evidence type="ECO:0000256" key="1">
    <source>
        <dbReference type="ARBA" id="ARBA00010490"/>
    </source>
</evidence>
<evidence type="ECO:0000313" key="3">
    <source>
        <dbReference type="EMBL" id="CAB3264725.1"/>
    </source>
</evidence>
<dbReference type="AlphaFoldDB" id="A0A6F9DP98"/>
<reference evidence="3" key="1">
    <citation type="submission" date="2020-04" db="EMBL/GenBank/DDBJ databases">
        <authorList>
            <person name="Neveu A P."/>
        </authorList>
    </citation>
    <scope>NUCLEOTIDE SEQUENCE</scope>
    <source>
        <tissue evidence="3">Whole embryo</tissue>
    </source>
</reference>
<feature type="region of interest" description="Disordered" evidence="2">
    <location>
        <begin position="14"/>
        <end position="41"/>
    </location>
</feature>
<dbReference type="GO" id="GO:0005634">
    <property type="term" value="C:nucleus"/>
    <property type="evidence" value="ECO:0007669"/>
    <property type="project" value="TreeGrafter"/>
</dbReference>
<dbReference type="PIRSF" id="PIRSF015730">
    <property type="entry name" value="TFAR19"/>
    <property type="match status" value="1"/>
</dbReference>
<gene>
    <name evidence="3" type="primary">Pdcd5</name>
</gene>
<evidence type="ECO:0000256" key="2">
    <source>
        <dbReference type="SAM" id="MobiDB-lite"/>
    </source>
</evidence>
<dbReference type="Pfam" id="PF01984">
    <property type="entry name" value="dsDNA_bind"/>
    <property type="match status" value="1"/>
</dbReference>